<keyword evidence="1" id="KW-0808">Transferase</keyword>
<keyword evidence="2" id="KW-1185">Reference proteome</keyword>
<protein>
    <submittedName>
        <fullName evidence="1">Aminotransferase class I/II-fold pyridoxal phosphate-dependent enzyme</fullName>
    </submittedName>
</protein>
<reference evidence="2" key="1">
    <citation type="journal article" date="2019" name="Int. J. Syst. Evol. Microbiol.">
        <title>The Global Catalogue of Microorganisms (GCM) 10K type strain sequencing project: providing services to taxonomists for standard genome sequencing and annotation.</title>
        <authorList>
            <consortium name="The Broad Institute Genomics Platform"/>
            <consortium name="The Broad Institute Genome Sequencing Center for Infectious Disease"/>
            <person name="Wu L."/>
            <person name="Ma J."/>
        </authorList>
    </citation>
    <scope>NUCLEOTIDE SEQUENCE [LARGE SCALE GENOMIC DNA]</scope>
    <source>
        <strain evidence="2">JCM 12165</strain>
    </source>
</reference>
<name>A0ABV9NQK1_9BACI</name>
<dbReference type="InterPro" id="IPR015424">
    <property type="entry name" value="PyrdxlP-dep_Trfase"/>
</dbReference>
<dbReference type="PANTHER" id="PTHR46658:SF1">
    <property type="entry name" value="CYS OR MET METABOLISM PYRIDOXAL-PHOSPHATE-DEPENDENT ENZYME"/>
    <property type="match status" value="1"/>
</dbReference>
<dbReference type="InterPro" id="IPR009651">
    <property type="entry name" value="Met_g_lyase_put"/>
</dbReference>
<accession>A0ABV9NQK1</accession>
<sequence length="414" mass="44575">MSEAVHRSLLERFFTIGKTVETNQKRVLNAFRKAEVSDFHFAPSTGYGYDDAGRDKLEEIYADVFTTESALVRSQFVSGTHAISTALFGVLRPGDELLYITGRPYDTLEEVIGLKGEAGGGSLKDYNISYREIELTNGSIDVNEVLRQITDRTKVIGIQRSRGYGDRPSIKIKEMEQVIRSLKAVYPDVIVFVDNCYGEFVEDKEPGHAGADLIAGSLIKNPGGGLALTGGYICGRDELLKKCANRLAAPGIGAEGGATTGVLHGMFQGFFLAPHVVGEALKGAVFTAALLEKAGMTVDPKACEARTDLIQSVHFNSAEEMTAFCQTIQQYSPVDAHVTPQPSPMPGYSDDVIMAAGAFVQGASIELSADGPLRPPYRAYVQGGLTFEHVKTAVTEAAAAAVSNGISREHEKNR</sequence>
<evidence type="ECO:0000313" key="1">
    <source>
        <dbReference type="EMBL" id="MFC4735683.1"/>
    </source>
</evidence>
<dbReference type="InterPro" id="IPR015421">
    <property type="entry name" value="PyrdxlP-dep_Trfase_major"/>
</dbReference>
<dbReference type="PANTHER" id="PTHR46658">
    <property type="entry name" value="CYS OR MET METABOLISM PYRIDOXAL-PHOSPHATE-DEPENDENT ENZYME"/>
    <property type="match status" value="1"/>
</dbReference>
<dbReference type="Pfam" id="PF06838">
    <property type="entry name" value="Met_gamma_lyase"/>
    <property type="match status" value="1"/>
</dbReference>
<comment type="caution">
    <text evidence="1">The sequence shown here is derived from an EMBL/GenBank/DDBJ whole genome shotgun (WGS) entry which is preliminary data.</text>
</comment>
<dbReference type="EMBL" id="JBHSGK010000003">
    <property type="protein sequence ID" value="MFC4735683.1"/>
    <property type="molecule type" value="Genomic_DNA"/>
</dbReference>
<evidence type="ECO:0000313" key="2">
    <source>
        <dbReference type="Proteomes" id="UP001595896"/>
    </source>
</evidence>
<dbReference type="GO" id="GO:0008483">
    <property type="term" value="F:transaminase activity"/>
    <property type="evidence" value="ECO:0007669"/>
    <property type="project" value="UniProtKB-KW"/>
</dbReference>
<dbReference type="Gene3D" id="3.90.1150.60">
    <property type="entry name" value="Methioning gamme-lyase, C-terminal domain"/>
    <property type="match status" value="1"/>
</dbReference>
<dbReference type="SUPFAM" id="SSF53383">
    <property type="entry name" value="PLP-dependent transferases"/>
    <property type="match status" value="1"/>
</dbReference>
<gene>
    <name evidence="1" type="ORF">ACFO4L_03695</name>
</gene>
<dbReference type="Proteomes" id="UP001595896">
    <property type="component" value="Unassembled WGS sequence"/>
</dbReference>
<dbReference type="RefSeq" id="WP_377908559.1">
    <property type="nucleotide sequence ID" value="NZ_JBHSGK010000003.1"/>
</dbReference>
<organism evidence="1 2">
    <name type="scientific">Bacillus daqingensis</name>
    <dbReference type="NCBI Taxonomy" id="872396"/>
    <lineage>
        <taxon>Bacteria</taxon>
        <taxon>Bacillati</taxon>
        <taxon>Bacillota</taxon>
        <taxon>Bacilli</taxon>
        <taxon>Bacillales</taxon>
        <taxon>Bacillaceae</taxon>
        <taxon>Bacillus</taxon>
    </lineage>
</organism>
<dbReference type="Gene3D" id="3.40.640.10">
    <property type="entry name" value="Type I PLP-dependent aspartate aminotransferase-like (Major domain)"/>
    <property type="match status" value="1"/>
</dbReference>
<proteinExistence type="predicted"/>
<keyword evidence="1" id="KW-0032">Aminotransferase</keyword>